<dbReference type="InterPro" id="IPR020846">
    <property type="entry name" value="MFS_dom"/>
</dbReference>
<evidence type="ECO:0000313" key="11">
    <source>
        <dbReference type="Proteomes" id="UP001524318"/>
    </source>
</evidence>
<keyword evidence="11" id="KW-1185">Reference proteome</keyword>
<evidence type="ECO:0000256" key="7">
    <source>
        <dbReference type="SAM" id="MobiDB-lite"/>
    </source>
</evidence>
<feature type="transmembrane region" description="Helical" evidence="8">
    <location>
        <begin position="329"/>
        <end position="348"/>
    </location>
</feature>
<dbReference type="Proteomes" id="UP001524318">
    <property type="component" value="Unassembled WGS sequence"/>
</dbReference>
<evidence type="ECO:0000256" key="4">
    <source>
        <dbReference type="ARBA" id="ARBA00022692"/>
    </source>
</evidence>
<feature type="transmembrane region" description="Helical" evidence="8">
    <location>
        <begin position="170"/>
        <end position="192"/>
    </location>
</feature>
<dbReference type="Pfam" id="PF07690">
    <property type="entry name" value="MFS_1"/>
    <property type="match status" value="1"/>
</dbReference>
<feature type="transmembrane region" description="Helical" evidence="8">
    <location>
        <begin position="69"/>
        <end position="92"/>
    </location>
</feature>
<feature type="transmembrane region" description="Helical" evidence="8">
    <location>
        <begin position="422"/>
        <end position="443"/>
    </location>
</feature>
<organism evidence="10 11">
    <name type="scientific">Pseudarthrobacter humi</name>
    <dbReference type="NCBI Taxonomy" id="2952523"/>
    <lineage>
        <taxon>Bacteria</taxon>
        <taxon>Bacillati</taxon>
        <taxon>Actinomycetota</taxon>
        <taxon>Actinomycetes</taxon>
        <taxon>Micrococcales</taxon>
        <taxon>Micrococcaceae</taxon>
        <taxon>Pseudarthrobacter</taxon>
    </lineage>
</organism>
<dbReference type="PROSITE" id="PS00217">
    <property type="entry name" value="SUGAR_TRANSPORT_2"/>
    <property type="match status" value="1"/>
</dbReference>
<feature type="transmembrane region" description="Helical" evidence="8">
    <location>
        <begin position="298"/>
        <end position="317"/>
    </location>
</feature>
<comment type="caution">
    <text evidence="10">The sequence shown here is derived from an EMBL/GenBank/DDBJ whole genome shotgun (WGS) entry which is preliminary data.</text>
</comment>
<comment type="subcellular location">
    <subcellularLocation>
        <location evidence="1">Cell membrane</location>
        <topology evidence="1">Multi-pass membrane protein</topology>
    </subcellularLocation>
</comment>
<dbReference type="RefSeq" id="WP_254746768.1">
    <property type="nucleotide sequence ID" value="NZ_JANCLV010000001.1"/>
</dbReference>
<dbReference type="InterPro" id="IPR005829">
    <property type="entry name" value="Sugar_transporter_CS"/>
</dbReference>
<dbReference type="PANTHER" id="PTHR43045">
    <property type="entry name" value="SHIKIMATE TRANSPORTER"/>
    <property type="match status" value="1"/>
</dbReference>
<evidence type="ECO:0000259" key="9">
    <source>
        <dbReference type="PROSITE" id="PS50850"/>
    </source>
</evidence>
<feature type="domain" description="Major facilitator superfamily (MFS) profile" evidence="9">
    <location>
        <begin position="32"/>
        <end position="448"/>
    </location>
</feature>
<accession>A0ABT1LKM0</accession>
<dbReference type="SUPFAM" id="SSF103473">
    <property type="entry name" value="MFS general substrate transporter"/>
    <property type="match status" value="1"/>
</dbReference>
<feature type="transmembrane region" description="Helical" evidence="8">
    <location>
        <begin position="104"/>
        <end position="123"/>
    </location>
</feature>
<evidence type="ECO:0000256" key="2">
    <source>
        <dbReference type="ARBA" id="ARBA00022448"/>
    </source>
</evidence>
<evidence type="ECO:0000256" key="8">
    <source>
        <dbReference type="SAM" id="Phobius"/>
    </source>
</evidence>
<dbReference type="PANTHER" id="PTHR43045:SF4">
    <property type="entry name" value="TRANSPORTER YDFJ-RELATED"/>
    <property type="match status" value="1"/>
</dbReference>
<feature type="transmembrane region" description="Helical" evidence="8">
    <location>
        <begin position="354"/>
        <end position="374"/>
    </location>
</feature>
<feature type="transmembrane region" description="Helical" evidence="8">
    <location>
        <begin position="135"/>
        <end position="158"/>
    </location>
</feature>
<keyword evidence="2" id="KW-0813">Transport</keyword>
<keyword evidence="3" id="KW-1003">Cell membrane</keyword>
<feature type="region of interest" description="Disordered" evidence="7">
    <location>
        <begin position="1"/>
        <end position="23"/>
    </location>
</feature>
<proteinExistence type="predicted"/>
<evidence type="ECO:0000256" key="3">
    <source>
        <dbReference type="ARBA" id="ARBA00022475"/>
    </source>
</evidence>
<sequence>MATENLQLKNAASPPQTTVQEPNVPPAELRRTAISSWLGSALEYMDFTLYTLAAALVFGPLFFPNADPAMALLASFAAYGSGFLVRPLGGIYFGYLGDRYGRKFVLIITLAMMGVATLGMGLLPTYAQIGVGAPIMLVLLRLIQGFGAGAELSGASLLLVESAPNGRRGFYGAVVAMGTATGVLLASSMWLLLSQLPKDQFLSWGWRIPFLLSIVTTLMALYLRRSISESPVFEIIKERRAALRAEEKQQGVWRDVADARKPFLVSLGIKLGENGSVYLVKGFLIGWTVSVVKMDANIVTTGVMLGSIMGIATVLLTGKLTDRFGRRKVWLWLSAFQFAFTIPAMLLIETRNPILVALVFVIYVGGPLPNMYGVESTWLVEMFGSKRRFSFMTTVKEVGSVLSGGLGPIIAAAVVAATGPGWLPVAAILMSYAAIGWISGYFAPETRGRDLNSEADAC</sequence>
<evidence type="ECO:0000256" key="6">
    <source>
        <dbReference type="ARBA" id="ARBA00023136"/>
    </source>
</evidence>
<keyword evidence="5 8" id="KW-1133">Transmembrane helix</keyword>
<dbReference type="PROSITE" id="PS50850">
    <property type="entry name" value="MFS"/>
    <property type="match status" value="1"/>
</dbReference>
<dbReference type="InterPro" id="IPR011701">
    <property type="entry name" value="MFS"/>
</dbReference>
<evidence type="ECO:0000256" key="1">
    <source>
        <dbReference type="ARBA" id="ARBA00004651"/>
    </source>
</evidence>
<feature type="compositionally biased region" description="Polar residues" evidence="7">
    <location>
        <begin position="1"/>
        <end position="21"/>
    </location>
</feature>
<feature type="transmembrane region" description="Helical" evidence="8">
    <location>
        <begin position="204"/>
        <end position="223"/>
    </location>
</feature>
<evidence type="ECO:0000256" key="5">
    <source>
        <dbReference type="ARBA" id="ARBA00022989"/>
    </source>
</evidence>
<feature type="transmembrane region" description="Helical" evidence="8">
    <location>
        <begin position="395"/>
        <end position="416"/>
    </location>
</feature>
<gene>
    <name evidence="10" type="ORF">NFC73_00545</name>
</gene>
<keyword evidence="4 8" id="KW-0812">Transmembrane</keyword>
<dbReference type="EMBL" id="JANCLV010000001">
    <property type="protein sequence ID" value="MCP8998228.1"/>
    <property type="molecule type" value="Genomic_DNA"/>
</dbReference>
<dbReference type="Gene3D" id="1.20.1250.20">
    <property type="entry name" value="MFS general substrate transporter like domains"/>
    <property type="match status" value="2"/>
</dbReference>
<feature type="transmembrane region" description="Helical" evidence="8">
    <location>
        <begin position="44"/>
        <end position="63"/>
    </location>
</feature>
<keyword evidence="6 8" id="KW-0472">Membrane</keyword>
<reference evidence="10 11" key="1">
    <citation type="submission" date="2022-06" db="EMBL/GenBank/DDBJ databases">
        <title>Pseudarthrobacter sp. strain RMG13 Genome sequencing and assembly.</title>
        <authorList>
            <person name="Kim I."/>
        </authorList>
    </citation>
    <scope>NUCLEOTIDE SEQUENCE [LARGE SCALE GENOMIC DNA]</scope>
    <source>
        <strain evidence="10 11">RMG13</strain>
    </source>
</reference>
<dbReference type="InterPro" id="IPR036259">
    <property type="entry name" value="MFS_trans_sf"/>
</dbReference>
<evidence type="ECO:0000313" key="10">
    <source>
        <dbReference type="EMBL" id="MCP8998228.1"/>
    </source>
</evidence>
<protein>
    <submittedName>
        <fullName evidence="10">MHS family MFS transporter</fullName>
    </submittedName>
</protein>
<name>A0ABT1LKM0_9MICC</name>
<dbReference type="CDD" id="cd17369">
    <property type="entry name" value="MFS_ShiA_like"/>
    <property type="match status" value="1"/>
</dbReference>